<protein>
    <recommendedName>
        <fullName evidence="3">F-box domain-containing protein</fullName>
    </recommendedName>
</protein>
<evidence type="ECO:0000313" key="1">
    <source>
        <dbReference type="EMBL" id="VFQ92649.1"/>
    </source>
</evidence>
<dbReference type="PANTHER" id="PTHR32278:SF111">
    <property type="entry name" value="F-BOX PROTEIN PP2-B12-RELATED"/>
    <property type="match status" value="1"/>
</dbReference>
<evidence type="ECO:0008006" key="3">
    <source>
        <dbReference type="Google" id="ProtNLM"/>
    </source>
</evidence>
<dbReference type="PANTHER" id="PTHR32278">
    <property type="entry name" value="F-BOX DOMAIN-CONTAINING PROTEIN"/>
    <property type="match status" value="1"/>
</dbReference>
<dbReference type="InterPro" id="IPR036047">
    <property type="entry name" value="F-box-like_dom_sf"/>
</dbReference>
<organism evidence="1 2">
    <name type="scientific">Cuscuta campestris</name>
    <dbReference type="NCBI Taxonomy" id="132261"/>
    <lineage>
        <taxon>Eukaryota</taxon>
        <taxon>Viridiplantae</taxon>
        <taxon>Streptophyta</taxon>
        <taxon>Embryophyta</taxon>
        <taxon>Tracheophyta</taxon>
        <taxon>Spermatophyta</taxon>
        <taxon>Magnoliopsida</taxon>
        <taxon>eudicotyledons</taxon>
        <taxon>Gunneridae</taxon>
        <taxon>Pentapetalae</taxon>
        <taxon>asterids</taxon>
        <taxon>lamiids</taxon>
        <taxon>Solanales</taxon>
        <taxon>Convolvulaceae</taxon>
        <taxon>Cuscuteae</taxon>
        <taxon>Cuscuta</taxon>
        <taxon>Cuscuta subgen. Grammica</taxon>
        <taxon>Cuscuta sect. Cleistogrammica</taxon>
    </lineage>
</organism>
<dbReference type="AlphaFoldDB" id="A0A484MVW2"/>
<evidence type="ECO:0000313" key="2">
    <source>
        <dbReference type="Proteomes" id="UP000595140"/>
    </source>
</evidence>
<keyword evidence="2" id="KW-1185">Reference proteome</keyword>
<dbReference type="Proteomes" id="UP000595140">
    <property type="component" value="Unassembled WGS sequence"/>
</dbReference>
<dbReference type="EMBL" id="OOIL02004591">
    <property type="protein sequence ID" value="VFQ92649.1"/>
    <property type="molecule type" value="Genomic_DNA"/>
</dbReference>
<dbReference type="InterPro" id="IPR025886">
    <property type="entry name" value="PP2-like"/>
</dbReference>
<dbReference type="OrthoDB" id="1918565at2759"/>
<dbReference type="Pfam" id="PF14299">
    <property type="entry name" value="PP2"/>
    <property type="match status" value="1"/>
</dbReference>
<dbReference type="CDD" id="cd22162">
    <property type="entry name" value="F-box_AtSKIP3-like"/>
    <property type="match status" value="1"/>
</dbReference>
<name>A0A484MVW2_9ASTE</name>
<sequence>MAAEASGGASLDGLPEGCIANALSLTSPRDACRLSLIASIFRSAAISDAVWERFLPPDYRDIISRSADAADLLASASKKDLYFRLCDFPVLIDGDTMSFSLEKKSGKKCYMIGARSLKIVWSDTPTYWKWISHPHSRFAEVAELLEVCWLEISGTISTTFLSPNTTYAAYLVFALLPSASGFDLHRDFYGEYNPVNAAIELKINGDEEAKKEQGVFLSTQEDVTREEWGYGFSRARRPDGLDADSENNAAKFPKKRSHAWMEVEIGEFFVKDGGQHGEIVMSLMEVRGHWKSGLIVEGIEIRPKE</sequence>
<accession>A0A484MVW2</accession>
<gene>
    <name evidence="1" type="ORF">CCAM_LOCUS34425</name>
</gene>
<proteinExistence type="predicted"/>
<dbReference type="SUPFAM" id="SSF81383">
    <property type="entry name" value="F-box domain"/>
    <property type="match status" value="1"/>
</dbReference>
<reference evidence="1 2" key="1">
    <citation type="submission" date="2018-04" db="EMBL/GenBank/DDBJ databases">
        <authorList>
            <person name="Vogel A."/>
        </authorList>
    </citation>
    <scope>NUCLEOTIDE SEQUENCE [LARGE SCALE GENOMIC DNA]</scope>
</reference>